<dbReference type="RefSeq" id="WP_007425748.1">
    <property type="nucleotide sequence ID" value="NZ_AMGO01000007.1"/>
</dbReference>
<dbReference type="STRING" id="1231392.OCGS_0595"/>
<reference evidence="2 3" key="1">
    <citation type="journal article" date="2012" name="J. Bacteriol.">
        <title>Draft Genome Sequence of Oceaniovalibus guishaninsula JLT2003T.</title>
        <authorList>
            <person name="Tang K."/>
            <person name="Liu K."/>
            <person name="Jiao N."/>
        </authorList>
    </citation>
    <scope>NUCLEOTIDE SEQUENCE [LARGE SCALE GENOMIC DNA]</scope>
    <source>
        <strain evidence="2 3">JLT2003</strain>
    </source>
</reference>
<accession>K2I933</accession>
<gene>
    <name evidence="2" type="ORF">OCGS_0595</name>
</gene>
<name>K2I933_9RHOB</name>
<evidence type="ECO:0000256" key="1">
    <source>
        <dbReference type="SAM" id="SignalP"/>
    </source>
</evidence>
<evidence type="ECO:0000313" key="2">
    <source>
        <dbReference type="EMBL" id="EKE45505.1"/>
    </source>
</evidence>
<evidence type="ECO:0000313" key="3">
    <source>
        <dbReference type="Proteomes" id="UP000006765"/>
    </source>
</evidence>
<proteinExistence type="predicted"/>
<feature type="chain" id="PRO_5003858763" evidence="1">
    <location>
        <begin position="19"/>
        <end position="186"/>
    </location>
</feature>
<keyword evidence="1" id="KW-0732">Signal</keyword>
<sequence length="186" mass="19409">MKKLTLAAALLGATAAHAQDGGLTTDDVRNFLNPLADDAQQAVENGNWNGVQDWLSQHVADDAPLHFAGDVILSGGPSTTFTSSLTGADLKAFGQAALMGMQSDRQDMVEEYSLEVRVMDTWQLPDGKVSAAVAFYESGSLNAPEGMEDSPLAGPFSSATTCALRMGGSADSPQIELANCKVDASI</sequence>
<keyword evidence="3" id="KW-1185">Reference proteome</keyword>
<feature type="signal peptide" evidence="1">
    <location>
        <begin position="1"/>
        <end position="18"/>
    </location>
</feature>
<protein>
    <submittedName>
        <fullName evidence="2">Uncharacterized protein</fullName>
    </submittedName>
</protein>
<organism evidence="2 3">
    <name type="scientific">Oceaniovalibus guishaninsula JLT2003</name>
    <dbReference type="NCBI Taxonomy" id="1231392"/>
    <lineage>
        <taxon>Bacteria</taxon>
        <taxon>Pseudomonadati</taxon>
        <taxon>Pseudomonadota</taxon>
        <taxon>Alphaproteobacteria</taxon>
        <taxon>Rhodobacterales</taxon>
        <taxon>Roseobacteraceae</taxon>
        <taxon>Oceaniovalibus</taxon>
    </lineage>
</organism>
<dbReference type="AlphaFoldDB" id="K2I933"/>
<comment type="caution">
    <text evidence="2">The sequence shown here is derived from an EMBL/GenBank/DDBJ whole genome shotgun (WGS) entry which is preliminary data.</text>
</comment>
<dbReference type="EMBL" id="AMGO01000007">
    <property type="protein sequence ID" value="EKE45505.1"/>
    <property type="molecule type" value="Genomic_DNA"/>
</dbReference>
<dbReference type="OrthoDB" id="7865622at2"/>
<dbReference type="Proteomes" id="UP000006765">
    <property type="component" value="Unassembled WGS sequence"/>
</dbReference>